<accession>A0A1W2A3G9</accession>
<evidence type="ECO:0000313" key="7">
    <source>
        <dbReference type="EMBL" id="SMC54992.1"/>
    </source>
</evidence>
<evidence type="ECO:0000256" key="3">
    <source>
        <dbReference type="ARBA" id="ARBA00022989"/>
    </source>
</evidence>
<keyword evidence="2 5" id="KW-0812">Transmembrane</keyword>
<evidence type="ECO:0000256" key="4">
    <source>
        <dbReference type="ARBA" id="ARBA00023136"/>
    </source>
</evidence>
<dbReference type="SUPFAM" id="SSF103481">
    <property type="entry name" value="Multidrug resistance efflux transporter EmrE"/>
    <property type="match status" value="2"/>
</dbReference>
<feature type="transmembrane region" description="Helical" evidence="5">
    <location>
        <begin position="234"/>
        <end position="253"/>
    </location>
</feature>
<feature type="transmembrane region" description="Helical" evidence="5">
    <location>
        <begin position="33"/>
        <end position="53"/>
    </location>
</feature>
<protein>
    <submittedName>
        <fullName evidence="7">Threonine/homoserine efflux transporter RhtA</fullName>
    </submittedName>
</protein>
<keyword evidence="8" id="KW-1185">Reference proteome</keyword>
<dbReference type="Pfam" id="PF00892">
    <property type="entry name" value="EamA"/>
    <property type="match status" value="2"/>
</dbReference>
<feature type="transmembrane region" description="Helical" evidence="5">
    <location>
        <begin position="125"/>
        <end position="142"/>
    </location>
</feature>
<proteinExistence type="predicted"/>
<gene>
    <name evidence="7" type="ORF">SAMN02746065_10454</name>
</gene>
<dbReference type="InterPro" id="IPR000620">
    <property type="entry name" value="EamA_dom"/>
</dbReference>
<dbReference type="STRING" id="1121400.SAMN02746065_10454"/>
<dbReference type="PANTHER" id="PTHR22911:SF6">
    <property type="entry name" value="SOLUTE CARRIER FAMILY 35 MEMBER G1"/>
    <property type="match status" value="1"/>
</dbReference>
<dbReference type="InterPro" id="IPR037185">
    <property type="entry name" value="EmrE-like"/>
</dbReference>
<dbReference type="GO" id="GO:0016020">
    <property type="term" value="C:membrane"/>
    <property type="evidence" value="ECO:0007669"/>
    <property type="project" value="UniProtKB-SubCell"/>
</dbReference>
<feature type="transmembrane region" description="Helical" evidence="5">
    <location>
        <begin position="65"/>
        <end position="86"/>
    </location>
</feature>
<dbReference type="AlphaFoldDB" id="A0A1W2A3G9"/>
<dbReference type="Proteomes" id="UP000192418">
    <property type="component" value="Unassembled WGS sequence"/>
</dbReference>
<comment type="subcellular location">
    <subcellularLocation>
        <location evidence="1">Membrane</location>
        <topology evidence="1">Multi-pass membrane protein</topology>
    </subcellularLocation>
</comment>
<feature type="transmembrane region" description="Helical" evidence="5">
    <location>
        <begin position="7"/>
        <end position="27"/>
    </location>
</feature>
<evidence type="ECO:0000256" key="5">
    <source>
        <dbReference type="SAM" id="Phobius"/>
    </source>
</evidence>
<feature type="domain" description="EamA" evidence="6">
    <location>
        <begin position="146"/>
        <end position="274"/>
    </location>
</feature>
<sequence>MAQATGPFLMLGAAILFTLLNFLIKLLSPEYTVWHIVFYRCFGGMVLLSLLMGRHGQNPFKGDNISLLMIRGFVGSVAFCCLVTAIKILPLSTAVVIFYSYPAFAALFAFILYRETLGMGELGSIFSVIAGVAILFDFHLAGGVLGQSMAVISAALAGLTVTLIRSLRLHNGPAVIYLYFCAMGALITLPMFIQSPGISLTMRDFFLITGIILTSIFAQIIMNQGFFHCRGWEGGVFMSSEVIFTAVAGIIFLHDPAPWRFWVGGIIIMGSGVMLARLKKNTAQPPSPVQDSAFSEKT</sequence>
<feature type="transmembrane region" description="Helical" evidence="5">
    <location>
        <begin position="92"/>
        <end position="113"/>
    </location>
</feature>
<name>A0A1W2A3G9_9BACT</name>
<feature type="transmembrane region" description="Helical" evidence="5">
    <location>
        <begin position="148"/>
        <end position="167"/>
    </location>
</feature>
<feature type="transmembrane region" description="Helical" evidence="5">
    <location>
        <begin position="205"/>
        <end position="222"/>
    </location>
</feature>
<dbReference type="EMBL" id="FWXY01000004">
    <property type="protein sequence ID" value="SMC54992.1"/>
    <property type="molecule type" value="Genomic_DNA"/>
</dbReference>
<evidence type="ECO:0000256" key="2">
    <source>
        <dbReference type="ARBA" id="ARBA00022692"/>
    </source>
</evidence>
<feature type="domain" description="EamA" evidence="6">
    <location>
        <begin position="6"/>
        <end position="136"/>
    </location>
</feature>
<evidence type="ECO:0000256" key="1">
    <source>
        <dbReference type="ARBA" id="ARBA00004141"/>
    </source>
</evidence>
<feature type="transmembrane region" description="Helical" evidence="5">
    <location>
        <begin position="174"/>
        <end position="193"/>
    </location>
</feature>
<reference evidence="7 8" key="1">
    <citation type="submission" date="2017-04" db="EMBL/GenBank/DDBJ databases">
        <authorList>
            <person name="Afonso C.L."/>
            <person name="Miller P.J."/>
            <person name="Scott M.A."/>
            <person name="Spackman E."/>
            <person name="Goraichik I."/>
            <person name="Dimitrov K.M."/>
            <person name="Suarez D.L."/>
            <person name="Swayne D.E."/>
        </authorList>
    </citation>
    <scope>NUCLEOTIDE SEQUENCE [LARGE SCALE GENOMIC DNA]</scope>
    <source>
        <strain evidence="7 8">DSM 3385</strain>
    </source>
</reference>
<keyword evidence="4 5" id="KW-0472">Membrane</keyword>
<dbReference type="PANTHER" id="PTHR22911">
    <property type="entry name" value="ACYL-MALONYL CONDENSING ENZYME-RELATED"/>
    <property type="match status" value="1"/>
</dbReference>
<feature type="transmembrane region" description="Helical" evidence="5">
    <location>
        <begin position="259"/>
        <end position="278"/>
    </location>
</feature>
<keyword evidence="3 5" id="KW-1133">Transmembrane helix</keyword>
<evidence type="ECO:0000313" key="8">
    <source>
        <dbReference type="Proteomes" id="UP000192418"/>
    </source>
</evidence>
<evidence type="ECO:0000259" key="6">
    <source>
        <dbReference type="Pfam" id="PF00892"/>
    </source>
</evidence>
<organism evidence="7 8">
    <name type="scientific">Desulfocicer vacuolatum DSM 3385</name>
    <dbReference type="NCBI Taxonomy" id="1121400"/>
    <lineage>
        <taxon>Bacteria</taxon>
        <taxon>Pseudomonadati</taxon>
        <taxon>Thermodesulfobacteriota</taxon>
        <taxon>Desulfobacteria</taxon>
        <taxon>Desulfobacterales</taxon>
        <taxon>Desulfobacteraceae</taxon>
        <taxon>Desulfocicer</taxon>
    </lineage>
</organism>